<protein>
    <submittedName>
        <fullName evidence="1">Uncharacterized protein</fullName>
    </submittedName>
</protein>
<dbReference type="AlphaFoldDB" id="A0A8S3HRT6"/>
<organism evidence="1 2">
    <name type="scientific">Rotaria magnacalcarata</name>
    <dbReference type="NCBI Taxonomy" id="392030"/>
    <lineage>
        <taxon>Eukaryota</taxon>
        <taxon>Metazoa</taxon>
        <taxon>Spiralia</taxon>
        <taxon>Gnathifera</taxon>
        <taxon>Rotifera</taxon>
        <taxon>Eurotatoria</taxon>
        <taxon>Bdelloidea</taxon>
        <taxon>Philodinida</taxon>
        <taxon>Philodinidae</taxon>
        <taxon>Rotaria</taxon>
    </lineage>
</organism>
<accession>A0A8S3HRT6</accession>
<dbReference type="EMBL" id="CAJOBJ010331823">
    <property type="protein sequence ID" value="CAF5183821.1"/>
    <property type="molecule type" value="Genomic_DNA"/>
</dbReference>
<comment type="caution">
    <text evidence="1">The sequence shown here is derived from an EMBL/GenBank/DDBJ whole genome shotgun (WGS) entry which is preliminary data.</text>
</comment>
<dbReference type="Proteomes" id="UP000681720">
    <property type="component" value="Unassembled WGS sequence"/>
</dbReference>
<sequence length="42" mass="4683">HSRSGVAVHKASSNVLKRTLSYSLPIISASFSSNIYREYWGI</sequence>
<proteinExistence type="predicted"/>
<name>A0A8S3HRT6_9BILA</name>
<evidence type="ECO:0000313" key="2">
    <source>
        <dbReference type="Proteomes" id="UP000681720"/>
    </source>
</evidence>
<feature type="non-terminal residue" evidence="1">
    <location>
        <position position="1"/>
    </location>
</feature>
<gene>
    <name evidence="1" type="ORF">GIL414_LOCUS70242</name>
</gene>
<evidence type="ECO:0000313" key="1">
    <source>
        <dbReference type="EMBL" id="CAF5183821.1"/>
    </source>
</evidence>
<reference evidence="1" key="1">
    <citation type="submission" date="2021-02" db="EMBL/GenBank/DDBJ databases">
        <authorList>
            <person name="Nowell W R."/>
        </authorList>
    </citation>
    <scope>NUCLEOTIDE SEQUENCE</scope>
</reference>